<reference evidence="1" key="1">
    <citation type="journal article" date="2014" name="Int. J. Syst. Evol. Microbiol.">
        <title>Complete genome sequence of Corynebacterium casei LMG S-19264T (=DSM 44701T), isolated from a smear-ripened cheese.</title>
        <authorList>
            <consortium name="US DOE Joint Genome Institute (JGI-PGF)"/>
            <person name="Walter F."/>
            <person name="Albersmeier A."/>
            <person name="Kalinowski J."/>
            <person name="Ruckert C."/>
        </authorList>
    </citation>
    <scope>NUCLEOTIDE SEQUENCE</scope>
    <source>
        <strain evidence="1">JCM 3051</strain>
    </source>
</reference>
<protein>
    <submittedName>
        <fullName evidence="1">Uncharacterized protein</fullName>
    </submittedName>
</protein>
<organism evidence="1 2">
    <name type="scientific">Promicromonospora citrea</name>
    <dbReference type="NCBI Taxonomy" id="43677"/>
    <lineage>
        <taxon>Bacteria</taxon>
        <taxon>Bacillati</taxon>
        <taxon>Actinomycetota</taxon>
        <taxon>Actinomycetes</taxon>
        <taxon>Micrococcales</taxon>
        <taxon>Promicromonosporaceae</taxon>
        <taxon>Promicromonospora</taxon>
    </lineage>
</organism>
<proteinExistence type="predicted"/>
<evidence type="ECO:0000313" key="2">
    <source>
        <dbReference type="Proteomes" id="UP000655589"/>
    </source>
</evidence>
<accession>A0A8H9L7B7</accession>
<sequence length="78" mass="8367">MPLTRVCAAAFGRYPSSSTAACTFVRSFSLTGVRPVSTRDTVETLTPAFAATSTNPGGLRLNSIRTGYDKRWSPSPPR</sequence>
<dbReference type="AlphaFoldDB" id="A0A8H9L7B7"/>
<gene>
    <name evidence="1" type="ORF">GCM10010102_44590</name>
</gene>
<evidence type="ECO:0000313" key="1">
    <source>
        <dbReference type="EMBL" id="GGM44208.1"/>
    </source>
</evidence>
<dbReference type="Proteomes" id="UP000655589">
    <property type="component" value="Unassembled WGS sequence"/>
</dbReference>
<comment type="caution">
    <text evidence="1">The sequence shown here is derived from an EMBL/GenBank/DDBJ whole genome shotgun (WGS) entry which is preliminary data.</text>
</comment>
<keyword evidence="2" id="KW-1185">Reference proteome</keyword>
<dbReference type="EMBL" id="BMPT01000030">
    <property type="protein sequence ID" value="GGM44208.1"/>
    <property type="molecule type" value="Genomic_DNA"/>
</dbReference>
<reference evidence="1" key="2">
    <citation type="submission" date="2020-09" db="EMBL/GenBank/DDBJ databases">
        <authorList>
            <person name="Sun Q."/>
            <person name="Ohkuma M."/>
        </authorList>
    </citation>
    <scope>NUCLEOTIDE SEQUENCE</scope>
    <source>
        <strain evidence="1">JCM 3051</strain>
    </source>
</reference>
<name>A0A8H9L7B7_9MICO</name>